<name>A0AAD5VR17_9AGAR</name>
<dbReference type="NCBIfam" id="TIGR00756">
    <property type="entry name" value="PPR"/>
    <property type="match status" value="1"/>
</dbReference>
<reference evidence="2" key="1">
    <citation type="submission" date="2022-07" db="EMBL/GenBank/DDBJ databases">
        <title>Genome Sequence of Leucocoprinus birnbaumii.</title>
        <authorList>
            <person name="Buettner E."/>
        </authorList>
    </citation>
    <scope>NUCLEOTIDE SEQUENCE</scope>
    <source>
        <strain evidence="2">VT141</strain>
    </source>
</reference>
<dbReference type="AlphaFoldDB" id="A0AAD5VR17"/>
<dbReference type="Gene3D" id="1.25.40.10">
    <property type="entry name" value="Tetratricopeptide repeat domain"/>
    <property type="match status" value="1"/>
</dbReference>
<sequence length="808" mass="90671">MRSATVQIARLGTRAISTSQPRYDAIRIVRNQKYLALAHKETKEPIWRLLDALRHPRHPLLELSLALRGNDISVDDFDRWKSMMRESTVESLLGQDTPMWLVLYVLSNKVRTSEQAHGPMLDIVYARLDTAPKELHGPLILVAAMQLARFNLVVPLRRLAQTFLSTWVENQASYFNLFLQTISCIPNRTVESANIAVLLLKAMESRQLHLSSDTYEQLLNDRFVTLQLTKYLQSRMVQEGFVPQTSHLEAYLRFFAKDGAIHDARKYRRAIRLQEPPPDATTNLLTPSTIPQVRANTIYLDAFSSTPPAFNFLRQLAATPSLAPTIVPPPIVPGTRTINRLLRTRYLSIHDFTALLCVAVRDPKCISPQLMKLFARAPGGRHTVVTYTILIHGLMQRKDYVNAVSYWYKLLKTGLAIDSEALTTGVVAITRLGRPYDAFMLLETYGLKPSTKTSAIHARKPVKVVQKTINDFMTALIRIQRPDIVFRIWDHMDRLYGVQPNATSLCILLQAARLAHRLDDTLSGALAQLSLKNPFRRRSKSKFSAHPSEISREEAVANVLEILTPPSKSSPAQRPGNSVEGYTSGIWHEMVPTAAVRKIFLQSLFGMAVEQEGGEERVKEMLKIESPAAAGLGLGLGEGLKRLRPMKYVFEGMDDLFVTSSSSGSVLDGVSASTPSASLPTRIRSHYPSILPTNRACLQYILLLTLSSRSNEIPLLLAWMKYLGIKPSSSTLALTLAAWSEVSVQAPLLERFHAIGGGGGNEGQGDEGREYLRLVEWMKGWVGEKRMPDAKEIRKWWSVIEKVREVKR</sequence>
<accession>A0AAD5VR17</accession>
<protein>
    <recommendedName>
        <fullName evidence="4">Pentatricopeptide repeat-containing protein</fullName>
    </recommendedName>
</protein>
<dbReference type="Proteomes" id="UP001213000">
    <property type="component" value="Unassembled WGS sequence"/>
</dbReference>
<evidence type="ECO:0000313" key="2">
    <source>
        <dbReference type="EMBL" id="KAJ3564338.1"/>
    </source>
</evidence>
<keyword evidence="1" id="KW-0677">Repeat</keyword>
<dbReference type="InterPro" id="IPR011990">
    <property type="entry name" value="TPR-like_helical_dom_sf"/>
</dbReference>
<evidence type="ECO:0008006" key="4">
    <source>
        <dbReference type="Google" id="ProtNLM"/>
    </source>
</evidence>
<keyword evidence="3" id="KW-1185">Reference proteome</keyword>
<dbReference type="PANTHER" id="PTHR47936">
    <property type="entry name" value="PPR_LONG DOMAIN-CONTAINING PROTEIN"/>
    <property type="match status" value="1"/>
</dbReference>
<dbReference type="InterPro" id="IPR002885">
    <property type="entry name" value="PPR_rpt"/>
</dbReference>
<gene>
    <name evidence="2" type="ORF">NP233_g8362</name>
</gene>
<organism evidence="2 3">
    <name type="scientific">Leucocoprinus birnbaumii</name>
    <dbReference type="NCBI Taxonomy" id="56174"/>
    <lineage>
        <taxon>Eukaryota</taxon>
        <taxon>Fungi</taxon>
        <taxon>Dikarya</taxon>
        <taxon>Basidiomycota</taxon>
        <taxon>Agaricomycotina</taxon>
        <taxon>Agaricomycetes</taxon>
        <taxon>Agaricomycetidae</taxon>
        <taxon>Agaricales</taxon>
        <taxon>Agaricineae</taxon>
        <taxon>Agaricaceae</taxon>
        <taxon>Leucocoprinus</taxon>
    </lineage>
</organism>
<dbReference type="PANTHER" id="PTHR47936:SF3">
    <property type="entry name" value="PENTACOTRIPEPTIDE-REPEAT REGION OF PRORP DOMAIN-CONTAINING PROTEIN"/>
    <property type="match status" value="1"/>
</dbReference>
<proteinExistence type="predicted"/>
<evidence type="ECO:0000313" key="3">
    <source>
        <dbReference type="Proteomes" id="UP001213000"/>
    </source>
</evidence>
<dbReference type="EMBL" id="JANIEX010000671">
    <property type="protein sequence ID" value="KAJ3564338.1"/>
    <property type="molecule type" value="Genomic_DNA"/>
</dbReference>
<evidence type="ECO:0000256" key="1">
    <source>
        <dbReference type="ARBA" id="ARBA00022737"/>
    </source>
</evidence>
<comment type="caution">
    <text evidence="2">The sequence shown here is derived from an EMBL/GenBank/DDBJ whole genome shotgun (WGS) entry which is preliminary data.</text>
</comment>